<proteinExistence type="predicted"/>
<reference evidence="2" key="1">
    <citation type="journal article" date="2015" name="Nature">
        <title>Complex archaea that bridge the gap between prokaryotes and eukaryotes.</title>
        <authorList>
            <person name="Spang A."/>
            <person name="Saw J.H."/>
            <person name="Jorgensen S.L."/>
            <person name="Zaremba-Niedzwiedzka K."/>
            <person name="Martijn J."/>
            <person name="Lind A.E."/>
            <person name="van Eijk R."/>
            <person name="Schleper C."/>
            <person name="Guy L."/>
            <person name="Ettema T.J."/>
        </authorList>
    </citation>
    <scope>NUCLEOTIDE SEQUENCE</scope>
</reference>
<comment type="caution">
    <text evidence="2">The sequence shown here is derived from an EMBL/GenBank/DDBJ whole genome shotgun (WGS) entry which is preliminary data.</text>
</comment>
<dbReference type="EMBL" id="LAZR01061892">
    <property type="protein sequence ID" value="KKK62657.1"/>
    <property type="molecule type" value="Genomic_DNA"/>
</dbReference>
<keyword evidence="1" id="KW-1133">Transmembrane helix</keyword>
<organism evidence="2">
    <name type="scientific">marine sediment metagenome</name>
    <dbReference type="NCBI Taxonomy" id="412755"/>
    <lineage>
        <taxon>unclassified sequences</taxon>
        <taxon>metagenomes</taxon>
        <taxon>ecological metagenomes</taxon>
    </lineage>
</organism>
<evidence type="ECO:0000313" key="2">
    <source>
        <dbReference type="EMBL" id="KKK62657.1"/>
    </source>
</evidence>
<gene>
    <name evidence="2" type="ORF">LCGC14_3002160</name>
</gene>
<accession>A0A0F8X0L9</accession>
<dbReference type="AlphaFoldDB" id="A0A0F8X0L9"/>
<keyword evidence="1" id="KW-0812">Transmembrane</keyword>
<sequence>MREMIVRMVEYSHDGMGWALALVFTILMFGSFGLFGWYVYDQVMHIGDFIEFCQQEGYDGIRYEKVNFMRDEPRCTNFTPEDRYKMREREEFNKAGQDVWEALTFKGTKQDA</sequence>
<protein>
    <submittedName>
        <fullName evidence="2">Uncharacterized protein</fullName>
    </submittedName>
</protein>
<keyword evidence="1" id="KW-0472">Membrane</keyword>
<evidence type="ECO:0000256" key="1">
    <source>
        <dbReference type="SAM" id="Phobius"/>
    </source>
</evidence>
<name>A0A0F8X0L9_9ZZZZ</name>
<feature type="transmembrane region" description="Helical" evidence="1">
    <location>
        <begin position="16"/>
        <end position="40"/>
    </location>
</feature>